<gene>
    <name evidence="10" type="ORF">PHATRDRAFT_21922</name>
</gene>
<feature type="domain" description="Era-type G" evidence="9">
    <location>
        <begin position="1"/>
        <end position="177"/>
    </location>
</feature>
<evidence type="ECO:0000259" key="8">
    <source>
        <dbReference type="PROSITE" id="PS50823"/>
    </source>
</evidence>
<dbReference type="InterPro" id="IPR027417">
    <property type="entry name" value="P-loop_NTPase"/>
</dbReference>
<feature type="region of interest" description="G4" evidence="6">
    <location>
        <begin position="111"/>
        <end position="114"/>
    </location>
</feature>
<dbReference type="InterPro" id="IPR009019">
    <property type="entry name" value="KH_sf_prok-type"/>
</dbReference>
<evidence type="ECO:0000256" key="4">
    <source>
        <dbReference type="ARBA" id="ARBA00023134"/>
    </source>
</evidence>
<dbReference type="EMBL" id="CM000617">
    <property type="protein sequence ID" value="EEC46220.1"/>
    <property type="molecule type" value="Genomic_DNA"/>
</dbReference>
<proteinExistence type="inferred from homology"/>
<dbReference type="FunFam" id="3.30.300.20:FF:000003">
    <property type="entry name" value="GTPase Era"/>
    <property type="match status" value="1"/>
</dbReference>
<reference evidence="10 11" key="1">
    <citation type="journal article" date="2008" name="Nature">
        <title>The Phaeodactylum genome reveals the evolutionary history of diatom genomes.</title>
        <authorList>
            <person name="Bowler C."/>
            <person name="Allen A.E."/>
            <person name="Badger J.H."/>
            <person name="Grimwood J."/>
            <person name="Jabbari K."/>
            <person name="Kuo A."/>
            <person name="Maheswari U."/>
            <person name="Martens C."/>
            <person name="Maumus F."/>
            <person name="Otillar R.P."/>
            <person name="Rayko E."/>
            <person name="Salamov A."/>
            <person name="Vandepoele K."/>
            <person name="Beszteri B."/>
            <person name="Gruber A."/>
            <person name="Heijde M."/>
            <person name="Katinka M."/>
            <person name="Mock T."/>
            <person name="Valentin K."/>
            <person name="Verret F."/>
            <person name="Berges J.A."/>
            <person name="Brownlee C."/>
            <person name="Cadoret J.P."/>
            <person name="Chiovitti A."/>
            <person name="Choi C.J."/>
            <person name="Coesel S."/>
            <person name="De Martino A."/>
            <person name="Detter J.C."/>
            <person name="Durkin C."/>
            <person name="Falciatore A."/>
            <person name="Fournet J."/>
            <person name="Haruta M."/>
            <person name="Huysman M.J."/>
            <person name="Jenkins B.D."/>
            <person name="Jiroutova K."/>
            <person name="Jorgensen R.E."/>
            <person name="Joubert Y."/>
            <person name="Kaplan A."/>
            <person name="Kroger N."/>
            <person name="Kroth P.G."/>
            <person name="La Roche J."/>
            <person name="Lindquist E."/>
            <person name="Lommer M."/>
            <person name="Martin-Jezequel V."/>
            <person name="Lopez P.J."/>
            <person name="Lucas S."/>
            <person name="Mangogna M."/>
            <person name="McGinnis K."/>
            <person name="Medlin L.K."/>
            <person name="Montsant A."/>
            <person name="Oudot-Le Secq M.P."/>
            <person name="Napoli C."/>
            <person name="Obornik M."/>
            <person name="Parker M.S."/>
            <person name="Petit J.L."/>
            <person name="Porcel B.M."/>
            <person name="Poulsen N."/>
            <person name="Robison M."/>
            <person name="Rychlewski L."/>
            <person name="Rynearson T.A."/>
            <person name="Schmutz J."/>
            <person name="Shapiro H."/>
            <person name="Siaut M."/>
            <person name="Stanley M."/>
            <person name="Sussman M.R."/>
            <person name="Taylor A.R."/>
            <person name="Vardi A."/>
            <person name="von Dassow P."/>
            <person name="Vyverman W."/>
            <person name="Willis A."/>
            <person name="Wyrwicz L.S."/>
            <person name="Rokhsar D.S."/>
            <person name="Weissenbach J."/>
            <person name="Armbrust E.V."/>
            <person name="Green B.R."/>
            <person name="Van de Peer Y."/>
            <person name="Grigoriev I.V."/>
        </authorList>
    </citation>
    <scope>NUCLEOTIDE SEQUENCE [LARGE SCALE GENOMIC DNA]</scope>
    <source>
        <strain evidence="10 11">CCAP 1055/1</strain>
    </source>
</reference>
<dbReference type="Pfam" id="PF01926">
    <property type="entry name" value="MMR_HSR1"/>
    <property type="match status" value="1"/>
</dbReference>
<keyword evidence="2 6" id="KW-0547">Nucleotide-binding</keyword>
<dbReference type="SUPFAM" id="SSF52540">
    <property type="entry name" value="P-loop containing nucleoside triphosphate hydrolases"/>
    <property type="match status" value="1"/>
</dbReference>
<dbReference type="PANTHER" id="PTHR42698:SF2">
    <property type="entry name" value="GTPASE ERA-LIKE, CHLOROPLASTIC"/>
    <property type="match status" value="1"/>
</dbReference>
<feature type="region of interest" description="G5" evidence="6">
    <location>
        <begin position="153"/>
        <end position="155"/>
    </location>
</feature>
<keyword evidence="11" id="KW-1185">Reference proteome</keyword>
<name>B7G4Y4_PHATC</name>
<keyword evidence="3 5" id="KW-0694">RNA-binding</keyword>
<feature type="domain" description="KH type-2" evidence="8">
    <location>
        <begin position="208"/>
        <end position="287"/>
    </location>
</feature>
<dbReference type="KEGG" id="pti:PHATRDRAFT_21922"/>
<evidence type="ECO:0000256" key="1">
    <source>
        <dbReference type="ARBA" id="ARBA00007921"/>
    </source>
</evidence>
<dbReference type="PROSITE" id="PS50823">
    <property type="entry name" value="KH_TYPE_2"/>
    <property type="match status" value="1"/>
</dbReference>
<organism evidence="10 11">
    <name type="scientific">Phaeodactylum tricornutum (strain CCAP 1055/1)</name>
    <dbReference type="NCBI Taxonomy" id="556484"/>
    <lineage>
        <taxon>Eukaryota</taxon>
        <taxon>Sar</taxon>
        <taxon>Stramenopiles</taxon>
        <taxon>Ochrophyta</taxon>
        <taxon>Bacillariophyta</taxon>
        <taxon>Bacillariophyceae</taxon>
        <taxon>Bacillariophycidae</taxon>
        <taxon>Naviculales</taxon>
        <taxon>Phaeodactylaceae</taxon>
        <taxon>Phaeodactylum</taxon>
    </lineage>
</organism>
<accession>B7G4Y4</accession>
<feature type="region of interest" description="G3" evidence="6">
    <location>
        <begin position="49"/>
        <end position="52"/>
    </location>
</feature>
<dbReference type="HAMAP" id="MF_00367">
    <property type="entry name" value="GTPase_Era"/>
    <property type="match status" value="1"/>
</dbReference>
<protein>
    <recommendedName>
        <fullName evidence="12">GTPase Era</fullName>
    </recommendedName>
</protein>
<dbReference type="NCBIfam" id="TIGR00231">
    <property type="entry name" value="small_GTP"/>
    <property type="match status" value="1"/>
</dbReference>
<evidence type="ECO:0000313" key="11">
    <source>
        <dbReference type="Proteomes" id="UP000000759"/>
    </source>
</evidence>
<sequence length="306" mass="34254">MGAPNMGKSTLLNALLEEDLCIATARPQTTRHAILGLMSTDKCQVCLVDTPGVIEDPAYELQEGMMEAVTGAVATSDVLLVVTDVFSTPIPDDELFLKVQRTRKPVLVAINKIDLAKKVNKAAEENRDKTVTVEEAVAFWRAQLPNALCILPLSASQGINNVGVVAMRRILTELLPISPPLYDPETLTDRPERFIASEIVRSALFQVLKKELPYCCEVRIREFKEPKEEGEVIRIAADVLVERDSQKVIVIGKNGAQVKEIGVIAREKLEAFFRHQIFLNLSVKVDKDWRKNTRKLTEYGYMKPKR</sequence>
<evidence type="ECO:0008006" key="12">
    <source>
        <dbReference type="Google" id="ProtNLM"/>
    </source>
</evidence>
<feature type="region of interest" description="G1" evidence="6">
    <location>
        <begin position="2"/>
        <end position="9"/>
    </location>
</feature>
<dbReference type="InterPro" id="IPR030388">
    <property type="entry name" value="G_ERA_dom"/>
</dbReference>
<dbReference type="SUPFAM" id="SSF54814">
    <property type="entry name" value="Prokaryotic type KH domain (KH-domain type II)"/>
    <property type="match status" value="1"/>
</dbReference>
<dbReference type="GO" id="GO:0043024">
    <property type="term" value="F:ribosomal small subunit binding"/>
    <property type="evidence" value="ECO:0007669"/>
    <property type="project" value="TreeGrafter"/>
</dbReference>
<evidence type="ECO:0000256" key="2">
    <source>
        <dbReference type="ARBA" id="ARBA00022741"/>
    </source>
</evidence>
<evidence type="ECO:0000256" key="3">
    <source>
        <dbReference type="ARBA" id="ARBA00022884"/>
    </source>
</evidence>
<dbReference type="AlphaFoldDB" id="B7G4Y4"/>
<dbReference type="InterPro" id="IPR015946">
    <property type="entry name" value="KH_dom-like_a/b"/>
</dbReference>
<dbReference type="OrthoDB" id="8954335at2759"/>
<dbReference type="InterPro" id="IPR005225">
    <property type="entry name" value="Small_GTP-bd"/>
</dbReference>
<dbReference type="eggNOG" id="KOG1423">
    <property type="taxonomic scope" value="Eukaryota"/>
</dbReference>
<evidence type="ECO:0000256" key="7">
    <source>
        <dbReference type="RuleBase" id="RU003761"/>
    </source>
</evidence>
<dbReference type="Gene3D" id="3.40.50.300">
    <property type="entry name" value="P-loop containing nucleotide triphosphate hydrolases"/>
    <property type="match status" value="1"/>
</dbReference>
<reference evidence="11" key="2">
    <citation type="submission" date="2008-08" db="EMBL/GenBank/DDBJ databases">
        <authorList>
            <consortium name="Diatom Consortium"/>
            <person name="Grigoriev I."/>
            <person name="Grimwood J."/>
            <person name="Kuo A."/>
            <person name="Otillar R.P."/>
            <person name="Salamov A."/>
            <person name="Detter J.C."/>
            <person name="Lindquist E."/>
            <person name="Shapiro H."/>
            <person name="Lucas S."/>
            <person name="Glavina del Rio T."/>
            <person name="Pitluck S."/>
            <person name="Rokhsar D."/>
            <person name="Bowler C."/>
        </authorList>
    </citation>
    <scope>GENOME REANNOTATION</scope>
    <source>
        <strain evidence="11">CCAP 1055/1</strain>
    </source>
</reference>
<dbReference type="Pfam" id="PF07650">
    <property type="entry name" value="KH_2"/>
    <property type="match status" value="1"/>
</dbReference>
<dbReference type="Gene3D" id="3.30.300.20">
    <property type="match status" value="1"/>
</dbReference>
<dbReference type="GO" id="GO:0005525">
    <property type="term" value="F:GTP binding"/>
    <property type="evidence" value="ECO:0007669"/>
    <property type="project" value="UniProtKB-UniRule"/>
</dbReference>
<dbReference type="InterPro" id="IPR005662">
    <property type="entry name" value="GTPase_Era-like"/>
</dbReference>
<evidence type="ECO:0000256" key="5">
    <source>
        <dbReference type="PROSITE-ProRule" id="PRU00118"/>
    </source>
</evidence>
<dbReference type="GeneID" id="7203044"/>
<dbReference type="PROSITE" id="PS51713">
    <property type="entry name" value="G_ERA"/>
    <property type="match status" value="1"/>
</dbReference>
<dbReference type="NCBIfam" id="NF000908">
    <property type="entry name" value="PRK00089.1"/>
    <property type="match status" value="1"/>
</dbReference>
<dbReference type="GO" id="GO:0000028">
    <property type="term" value="P:ribosomal small subunit assembly"/>
    <property type="evidence" value="ECO:0007669"/>
    <property type="project" value="TreeGrafter"/>
</dbReference>
<dbReference type="InParanoid" id="B7G4Y4"/>
<dbReference type="PANTHER" id="PTHR42698">
    <property type="entry name" value="GTPASE ERA"/>
    <property type="match status" value="1"/>
</dbReference>
<comment type="similarity">
    <text evidence="1 6 7">Belongs to the TRAFAC class TrmE-Era-EngA-EngB-Septin-like GTPase superfamily. Era GTPase family.</text>
</comment>
<keyword evidence="4 6" id="KW-0342">GTP-binding</keyword>
<dbReference type="Proteomes" id="UP000000759">
    <property type="component" value="Chromosome 15"/>
</dbReference>
<dbReference type="GO" id="GO:0019843">
    <property type="term" value="F:rRNA binding"/>
    <property type="evidence" value="ECO:0007669"/>
    <property type="project" value="TreeGrafter"/>
</dbReference>
<dbReference type="STRING" id="556484.B7G4Y4"/>
<dbReference type="CDD" id="cd22534">
    <property type="entry name" value="KH-II_Era"/>
    <property type="match status" value="1"/>
</dbReference>
<dbReference type="RefSeq" id="XP_002182319.1">
    <property type="nucleotide sequence ID" value="XM_002182283.1"/>
</dbReference>
<dbReference type="CDD" id="cd04163">
    <property type="entry name" value="Era"/>
    <property type="match status" value="1"/>
</dbReference>
<evidence type="ECO:0000313" key="10">
    <source>
        <dbReference type="EMBL" id="EEC46220.1"/>
    </source>
</evidence>
<feature type="region of interest" description="G2" evidence="6">
    <location>
        <begin position="28"/>
        <end position="32"/>
    </location>
</feature>
<dbReference type="InterPro" id="IPR004044">
    <property type="entry name" value="KH_dom_type_2"/>
</dbReference>
<dbReference type="InterPro" id="IPR006073">
    <property type="entry name" value="GTP-bd"/>
</dbReference>
<dbReference type="PaxDb" id="2850-Phatr21922"/>
<evidence type="ECO:0000259" key="9">
    <source>
        <dbReference type="PROSITE" id="PS51713"/>
    </source>
</evidence>
<dbReference type="NCBIfam" id="TIGR00436">
    <property type="entry name" value="era"/>
    <property type="match status" value="1"/>
</dbReference>
<evidence type="ECO:0000256" key="6">
    <source>
        <dbReference type="PROSITE-ProRule" id="PRU01050"/>
    </source>
</evidence>